<accession>A0AAD3DDW5</accession>
<protein>
    <recommendedName>
        <fullName evidence="2">Chitin-binding type-2 domain-containing protein</fullName>
    </recommendedName>
</protein>
<reference evidence="3 4" key="1">
    <citation type="journal article" date="2021" name="Sci. Rep.">
        <title>Genome sequencing of the multicellular alga Astrephomene provides insights into convergent evolution of germ-soma differentiation.</title>
        <authorList>
            <person name="Yamashita S."/>
            <person name="Yamamoto K."/>
            <person name="Matsuzaki R."/>
            <person name="Suzuki S."/>
            <person name="Yamaguchi H."/>
            <person name="Hirooka S."/>
            <person name="Minakuchi Y."/>
            <person name="Miyagishima S."/>
            <person name="Kawachi M."/>
            <person name="Toyoda A."/>
            <person name="Nozaki H."/>
        </authorList>
    </citation>
    <scope>NUCLEOTIDE SEQUENCE [LARGE SCALE GENOMIC DNA]</scope>
    <source>
        <strain evidence="3 4">NIES-4017</strain>
    </source>
</reference>
<dbReference type="PROSITE" id="PS50940">
    <property type="entry name" value="CHIT_BIND_II"/>
    <property type="match status" value="1"/>
</dbReference>
<dbReference type="InterPro" id="IPR036508">
    <property type="entry name" value="Chitin-bd_dom_sf"/>
</dbReference>
<evidence type="ECO:0000256" key="1">
    <source>
        <dbReference type="SAM" id="MobiDB-lite"/>
    </source>
</evidence>
<feature type="compositionally biased region" description="Pro residues" evidence="1">
    <location>
        <begin position="152"/>
        <end position="182"/>
    </location>
</feature>
<name>A0AAD3DDW5_9CHLO</name>
<feature type="domain" description="Chitin-binding type-2" evidence="2">
    <location>
        <begin position="90"/>
        <end position="148"/>
    </location>
</feature>
<dbReference type="Gene3D" id="2.170.140.10">
    <property type="entry name" value="Chitin binding domain"/>
    <property type="match status" value="1"/>
</dbReference>
<dbReference type="Pfam" id="PF01607">
    <property type="entry name" value="CBM_14"/>
    <property type="match status" value="1"/>
</dbReference>
<organism evidence="3 4">
    <name type="scientific">Astrephomene gubernaculifera</name>
    <dbReference type="NCBI Taxonomy" id="47775"/>
    <lineage>
        <taxon>Eukaryota</taxon>
        <taxon>Viridiplantae</taxon>
        <taxon>Chlorophyta</taxon>
        <taxon>core chlorophytes</taxon>
        <taxon>Chlorophyceae</taxon>
        <taxon>CS clade</taxon>
        <taxon>Chlamydomonadales</taxon>
        <taxon>Astrephomenaceae</taxon>
        <taxon>Astrephomene</taxon>
    </lineage>
</organism>
<gene>
    <name evidence="3" type="ORF">Agub_g554</name>
</gene>
<comment type="caution">
    <text evidence="3">The sequence shown here is derived from an EMBL/GenBank/DDBJ whole genome shotgun (WGS) entry which is preliminary data.</text>
</comment>
<keyword evidence="4" id="KW-1185">Reference proteome</keyword>
<sequence>MGLCLLHTPLARNSCAKLFRQRLLAPTAPPLIYYSKTWSGAPSQPKGNRMTRLLLLAAVLVASLAASNADAGNFTIEATSRRALRQASCTSWCAGKASGLYANPCDTTCNSFFNCANGVTNKVNCAAGLRFNPSIKVCDWASNVPCSGGSPSPSPKASPSPSPKASPSPSPKASPSPSPKASPSPNNGGSVLYSGSGSGTYYFDIKTTCPSEPRGYPETDGYPSCASWTPGPNQQTLRQVNTNNVVAIDNNVLSANRAKLCGKKVLVYRNGVQVKAPDGGDFFVWDGCAACIGGGRIDFSVSGLKSVSADGCNQGVVPGVSWQVVDVQVRQFVP</sequence>
<feature type="region of interest" description="Disordered" evidence="1">
    <location>
        <begin position="149"/>
        <end position="190"/>
    </location>
</feature>
<evidence type="ECO:0000313" key="3">
    <source>
        <dbReference type="EMBL" id="GFR40019.1"/>
    </source>
</evidence>
<dbReference type="AlphaFoldDB" id="A0AAD3DDW5"/>
<dbReference type="InterPro" id="IPR002557">
    <property type="entry name" value="Chitin-bd_dom"/>
</dbReference>
<dbReference type="EMBL" id="BMAR01000001">
    <property type="protein sequence ID" value="GFR40019.1"/>
    <property type="molecule type" value="Genomic_DNA"/>
</dbReference>
<dbReference type="GO" id="GO:0005576">
    <property type="term" value="C:extracellular region"/>
    <property type="evidence" value="ECO:0007669"/>
    <property type="project" value="InterPro"/>
</dbReference>
<proteinExistence type="predicted"/>
<dbReference type="GO" id="GO:0008061">
    <property type="term" value="F:chitin binding"/>
    <property type="evidence" value="ECO:0007669"/>
    <property type="project" value="InterPro"/>
</dbReference>
<evidence type="ECO:0000259" key="2">
    <source>
        <dbReference type="PROSITE" id="PS50940"/>
    </source>
</evidence>
<dbReference type="Proteomes" id="UP001054857">
    <property type="component" value="Unassembled WGS sequence"/>
</dbReference>
<dbReference type="SUPFAM" id="SSF57625">
    <property type="entry name" value="Invertebrate chitin-binding proteins"/>
    <property type="match status" value="1"/>
</dbReference>
<dbReference type="SMART" id="SM00494">
    <property type="entry name" value="ChtBD2"/>
    <property type="match status" value="1"/>
</dbReference>
<evidence type="ECO:0000313" key="4">
    <source>
        <dbReference type="Proteomes" id="UP001054857"/>
    </source>
</evidence>